<evidence type="ECO:0000313" key="1">
    <source>
        <dbReference type="EMBL" id="NJQ08437.1"/>
    </source>
</evidence>
<evidence type="ECO:0000313" key="2">
    <source>
        <dbReference type="Proteomes" id="UP000578686"/>
    </source>
</evidence>
<dbReference type="InterPro" id="IPR016155">
    <property type="entry name" value="Mopterin_synth/thiamin_S_b"/>
</dbReference>
<name>A0A7X6D592_9ACTN</name>
<sequence>MNDPFATGPVPAGAATGPVPAGAATVRLSVNGTARDVPEGTTLAAVIAELTGGPPPAPSGDGQRAAGIAAALNEAVVPRGAWDRTPVRDGDRVEVLTAVQGG</sequence>
<reference evidence="1 2" key="1">
    <citation type="submission" date="2020-03" db="EMBL/GenBank/DDBJ databases">
        <title>Draft genome of Streptomyces sp. ventii, isolated from the Axial Seamount in the Pacific Ocean, and resequencing of the two type strains Streptomyces lonarensis strain NCL 716 and Streptomyces bohaiensis strain 11A07.</title>
        <authorList>
            <person name="Loughran R.M."/>
            <person name="Pfannmuller K.M."/>
            <person name="Wasson B.J."/>
            <person name="Deadmond M.C."/>
            <person name="Paddock B.E."/>
            <person name="Koyack M.J."/>
            <person name="Gallegos D.A."/>
            <person name="Mitchell E.A."/>
            <person name="Ushijima B."/>
            <person name="Saw J.H."/>
            <person name="Mcphail K.L."/>
            <person name="Videau P."/>
        </authorList>
    </citation>
    <scope>NUCLEOTIDE SEQUENCE [LARGE SCALE GENOMIC DNA]</scope>
    <source>
        <strain evidence="1 2">NCL716</strain>
    </source>
</reference>
<dbReference type="AlphaFoldDB" id="A0A7X6D592"/>
<organism evidence="1 2">
    <name type="scientific">Streptomyces lonarensis</name>
    <dbReference type="NCBI Taxonomy" id="700599"/>
    <lineage>
        <taxon>Bacteria</taxon>
        <taxon>Bacillati</taxon>
        <taxon>Actinomycetota</taxon>
        <taxon>Actinomycetes</taxon>
        <taxon>Kitasatosporales</taxon>
        <taxon>Streptomycetaceae</taxon>
        <taxon>Streptomyces</taxon>
    </lineage>
</organism>
<dbReference type="Gene3D" id="3.10.20.30">
    <property type="match status" value="1"/>
</dbReference>
<dbReference type="InterPro" id="IPR012675">
    <property type="entry name" value="Beta-grasp_dom_sf"/>
</dbReference>
<dbReference type="Pfam" id="PF02597">
    <property type="entry name" value="ThiS"/>
    <property type="match status" value="1"/>
</dbReference>
<dbReference type="CDD" id="cd00565">
    <property type="entry name" value="Ubl_ThiS"/>
    <property type="match status" value="1"/>
</dbReference>
<dbReference type="Proteomes" id="UP000578686">
    <property type="component" value="Unassembled WGS sequence"/>
</dbReference>
<dbReference type="PANTHER" id="PTHR34472">
    <property type="entry name" value="SULFUR CARRIER PROTEIN THIS"/>
    <property type="match status" value="1"/>
</dbReference>
<dbReference type="RefSeq" id="WP_167974314.1">
    <property type="nucleotide sequence ID" value="NZ_BHZG01000417.1"/>
</dbReference>
<dbReference type="SUPFAM" id="SSF54285">
    <property type="entry name" value="MoaD/ThiS"/>
    <property type="match status" value="1"/>
</dbReference>
<dbReference type="EMBL" id="JAAVJD010000308">
    <property type="protein sequence ID" value="NJQ08437.1"/>
    <property type="molecule type" value="Genomic_DNA"/>
</dbReference>
<dbReference type="InterPro" id="IPR010035">
    <property type="entry name" value="Thi_S"/>
</dbReference>
<accession>A0A7X6D592</accession>
<dbReference type="InterPro" id="IPR003749">
    <property type="entry name" value="ThiS/MoaD-like"/>
</dbReference>
<keyword evidence="2" id="KW-1185">Reference proteome</keyword>
<protein>
    <submittedName>
        <fullName evidence="1">Sulfur carrier protein ThiS</fullName>
    </submittedName>
</protein>
<proteinExistence type="predicted"/>
<comment type="caution">
    <text evidence="1">The sequence shown here is derived from an EMBL/GenBank/DDBJ whole genome shotgun (WGS) entry which is preliminary data.</text>
</comment>
<dbReference type="NCBIfam" id="TIGR01683">
    <property type="entry name" value="thiS"/>
    <property type="match status" value="1"/>
</dbReference>
<gene>
    <name evidence="1" type="primary">thiS</name>
    <name evidence="1" type="ORF">HCN56_23390</name>
</gene>
<dbReference type="PANTHER" id="PTHR34472:SF1">
    <property type="entry name" value="SULFUR CARRIER PROTEIN THIS"/>
    <property type="match status" value="1"/>
</dbReference>